<dbReference type="AlphaFoldDB" id="A0A1I0CM02"/>
<keyword evidence="3" id="KW-1185">Reference proteome</keyword>
<accession>A0A1I0CM02</accession>
<reference evidence="3" key="1">
    <citation type="submission" date="2016-10" db="EMBL/GenBank/DDBJ databases">
        <authorList>
            <person name="Varghese N."/>
            <person name="Submissions S."/>
        </authorList>
    </citation>
    <scope>NUCLEOTIDE SEQUENCE [LARGE SCALE GENOMIC DNA]</scope>
    <source>
        <strain evidence="3">NLAE-zl-G277</strain>
    </source>
</reference>
<evidence type="ECO:0000313" key="3">
    <source>
        <dbReference type="Proteomes" id="UP000198508"/>
    </source>
</evidence>
<feature type="transmembrane region" description="Helical" evidence="1">
    <location>
        <begin position="12"/>
        <end position="30"/>
    </location>
</feature>
<protein>
    <submittedName>
        <fullName evidence="2">Uncharacterized protein</fullName>
    </submittedName>
</protein>
<evidence type="ECO:0000313" key="2">
    <source>
        <dbReference type="EMBL" id="SET20721.1"/>
    </source>
</evidence>
<keyword evidence="1" id="KW-1133">Transmembrane helix</keyword>
<dbReference type="EMBL" id="FOIM01000003">
    <property type="protein sequence ID" value="SET20721.1"/>
    <property type="molecule type" value="Genomic_DNA"/>
</dbReference>
<sequence length="33" mass="3789">MKRKVVIHGVEEFLIMCLMVVAAVGIRYAIWLV</sequence>
<gene>
    <name evidence="2" type="ORF">SAMN05216313_10359</name>
</gene>
<proteinExistence type="predicted"/>
<organism evidence="2 3">
    <name type="scientific">Enterocloster lavalensis</name>
    <dbReference type="NCBI Taxonomy" id="460384"/>
    <lineage>
        <taxon>Bacteria</taxon>
        <taxon>Bacillati</taxon>
        <taxon>Bacillota</taxon>
        <taxon>Clostridia</taxon>
        <taxon>Lachnospirales</taxon>
        <taxon>Lachnospiraceae</taxon>
        <taxon>Enterocloster</taxon>
    </lineage>
</organism>
<keyword evidence="1" id="KW-0472">Membrane</keyword>
<keyword evidence="1" id="KW-0812">Transmembrane</keyword>
<dbReference type="Proteomes" id="UP000198508">
    <property type="component" value="Unassembled WGS sequence"/>
</dbReference>
<name>A0A1I0CM02_9FIRM</name>
<evidence type="ECO:0000256" key="1">
    <source>
        <dbReference type="SAM" id="Phobius"/>
    </source>
</evidence>
<dbReference type="STRING" id="460384.SAMN05216313_10359"/>